<feature type="binding site" evidence="14">
    <location>
        <position position="177"/>
    </location>
    <ligand>
        <name>substrate</name>
    </ligand>
</feature>
<evidence type="ECO:0000313" key="18">
    <source>
        <dbReference type="Proteomes" id="UP000702954"/>
    </source>
</evidence>
<evidence type="ECO:0000256" key="3">
    <source>
        <dbReference type="ARBA" id="ARBA00001941"/>
    </source>
</evidence>
<keyword evidence="18" id="KW-1185">Reference proteome</keyword>
<dbReference type="Gene3D" id="3.20.20.70">
    <property type="entry name" value="Aldolase class I"/>
    <property type="match status" value="1"/>
</dbReference>
<dbReference type="GO" id="GO:0006098">
    <property type="term" value="P:pentose-phosphate shunt"/>
    <property type="evidence" value="ECO:0007669"/>
    <property type="project" value="UniProtKB-UniRule"/>
</dbReference>
<evidence type="ECO:0000256" key="2">
    <source>
        <dbReference type="ARBA" id="ARBA00001936"/>
    </source>
</evidence>
<dbReference type="Pfam" id="PF00834">
    <property type="entry name" value="Ribul_P_3_epim"/>
    <property type="match status" value="1"/>
</dbReference>
<accession>A0A4R3JRU1</accession>
<dbReference type="PANTHER" id="PTHR11749">
    <property type="entry name" value="RIBULOSE-5-PHOSPHATE-3-EPIMERASE"/>
    <property type="match status" value="1"/>
</dbReference>
<dbReference type="InterPro" id="IPR011060">
    <property type="entry name" value="RibuloseP-bd_barrel"/>
</dbReference>
<evidence type="ECO:0000256" key="1">
    <source>
        <dbReference type="ARBA" id="ARBA00001782"/>
    </source>
</evidence>
<dbReference type="EC" id="5.1.3.1" evidence="7 10"/>
<keyword evidence="9 10" id="KW-0413">Isomerase</keyword>
<feature type="binding site" evidence="10 14">
    <location>
        <begin position="142"/>
        <end position="145"/>
    </location>
    <ligand>
        <name>substrate</name>
    </ligand>
</feature>
<comment type="caution">
    <text evidence="16">The sequence shown here is derived from an EMBL/GenBank/DDBJ whole genome shotgun (WGS) entry which is preliminary data.</text>
</comment>
<feature type="active site" description="Proton donor" evidence="10 12">
    <location>
        <position position="175"/>
    </location>
</feature>
<comment type="pathway">
    <text evidence="10">Carbohydrate degradation.</text>
</comment>
<dbReference type="Proteomes" id="UP000702954">
    <property type="component" value="Unassembled WGS sequence"/>
</dbReference>
<comment type="cofactor">
    <cofactor evidence="5">
        <name>Fe(2+)</name>
        <dbReference type="ChEBI" id="CHEBI:29033"/>
    </cofactor>
</comment>
<dbReference type="GO" id="GO:0005737">
    <property type="term" value="C:cytoplasm"/>
    <property type="evidence" value="ECO:0007669"/>
    <property type="project" value="UniProtKB-ARBA"/>
</dbReference>
<evidence type="ECO:0000256" key="4">
    <source>
        <dbReference type="ARBA" id="ARBA00001947"/>
    </source>
</evidence>
<reference evidence="16 17" key="2">
    <citation type="submission" date="2019-03" db="EMBL/GenBank/DDBJ databases">
        <title>Genomic Encyclopedia of Type Strains, Phase IV (KMG-IV): sequencing the most valuable type-strain genomes for metagenomic binning, comparative biology and taxonomic classification.</title>
        <authorList>
            <person name="Goeker M."/>
        </authorList>
    </citation>
    <scope>NUCLEOTIDE SEQUENCE [LARGE SCALE GENOMIC DNA]</scope>
    <source>
        <strain evidence="16 17">DSM 103426</strain>
    </source>
</reference>
<keyword evidence="10 11" id="KW-0119">Carbohydrate metabolism</keyword>
<dbReference type="PROSITE" id="PS01086">
    <property type="entry name" value="RIBUL_P_3_EPIMER_2"/>
    <property type="match status" value="1"/>
</dbReference>
<feature type="binding site" evidence="10 14">
    <location>
        <position position="8"/>
    </location>
    <ligand>
        <name>substrate</name>
    </ligand>
</feature>
<evidence type="ECO:0000256" key="5">
    <source>
        <dbReference type="ARBA" id="ARBA00001954"/>
    </source>
</evidence>
<dbReference type="RefSeq" id="WP_008976353.1">
    <property type="nucleotide sequence ID" value="NZ_BHEO01000008.1"/>
</dbReference>
<dbReference type="EMBL" id="BHEO01000008">
    <property type="protein sequence ID" value="GBU05345.1"/>
    <property type="molecule type" value="Genomic_DNA"/>
</dbReference>
<evidence type="ECO:0000256" key="10">
    <source>
        <dbReference type="HAMAP-Rule" id="MF_02227"/>
    </source>
</evidence>
<dbReference type="FunFam" id="3.20.20.70:FF:000004">
    <property type="entry name" value="Ribulose-phosphate 3-epimerase"/>
    <property type="match status" value="1"/>
</dbReference>
<feature type="active site" description="Proton acceptor" evidence="10 12">
    <location>
        <position position="35"/>
    </location>
</feature>
<dbReference type="InterPro" id="IPR013785">
    <property type="entry name" value="Aldolase_TIM"/>
</dbReference>
<reference evidence="15 18" key="1">
    <citation type="journal article" date="2018" name="Int. J. Syst. Evol. Microbiol.">
        <title>Draft Genome Sequence of Faecalimonas umbilicata JCM 30896T, an Acetate-Producing Bacterium Isolated from Human Feces.</title>
        <authorList>
            <person name="Sakamoto M."/>
            <person name="Ikeyama N."/>
            <person name="Yuki M."/>
            <person name="Ohkuma M."/>
        </authorList>
    </citation>
    <scope>NUCLEOTIDE SEQUENCE [LARGE SCALE GENOMIC DNA]</scope>
    <source>
        <strain evidence="15 18">EGH7</strain>
    </source>
</reference>
<dbReference type="CDD" id="cd00429">
    <property type="entry name" value="RPE"/>
    <property type="match status" value="1"/>
</dbReference>
<dbReference type="HAMAP" id="MF_02227">
    <property type="entry name" value="RPE"/>
    <property type="match status" value="1"/>
</dbReference>
<evidence type="ECO:0000256" key="14">
    <source>
        <dbReference type="PIRSR" id="PIRSR001461-3"/>
    </source>
</evidence>
<protein>
    <recommendedName>
        <fullName evidence="7 10">Ribulose-phosphate 3-epimerase</fullName>
        <ecNumber evidence="7 10">5.1.3.1</ecNumber>
    </recommendedName>
</protein>
<keyword evidence="13" id="KW-0862">Zinc</keyword>
<evidence type="ECO:0000256" key="7">
    <source>
        <dbReference type="ARBA" id="ARBA00013188"/>
    </source>
</evidence>
<evidence type="ECO:0000256" key="6">
    <source>
        <dbReference type="ARBA" id="ARBA00009541"/>
    </source>
</evidence>
<evidence type="ECO:0000256" key="12">
    <source>
        <dbReference type="PIRSR" id="PIRSR001461-1"/>
    </source>
</evidence>
<feature type="binding site" evidence="10 13">
    <location>
        <position position="33"/>
    </location>
    <ligand>
        <name>a divalent metal cation</name>
        <dbReference type="ChEBI" id="CHEBI:60240"/>
    </ligand>
</feature>
<dbReference type="SUPFAM" id="SSF51366">
    <property type="entry name" value="Ribulose-phoshate binding barrel"/>
    <property type="match status" value="1"/>
</dbReference>
<feature type="binding site" evidence="10">
    <location>
        <begin position="175"/>
        <end position="177"/>
    </location>
    <ligand>
        <name>substrate</name>
    </ligand>
</feature>
<comment type="function">
    <text evidence="10">Catalyzes the reversible epimerization of D-ribulose 5-phosphate to D-xylulose 5-phosphate.</text>
</comment>
<keyword evidence="13" id="KW-0170">Cobalt</keyword>
<evidence type="ECO:0000256" key="9">
    <source>
        <dbReference type="ARBA" id="ARBA00023235"/>
    </source>
</evidence>
<comment type="cofactor">
    <cofactor evidence="4">
        <name>Zn(2+)</name>
        <dbReference type="ChEBI" id="CHEBI:29105"/>
    </cofactor>
</comment>
<dbReference type="AlphaFoldDB" id="A0A4R3JRU1"/>
<dbReference type="NCBIfam" id="NF004076">
    <property type="entry name" value="PRK05581.1-4"/>
    <property type="match status" value="1"/>
</dbReference>
<evidence type="ECO:0000313" key="15">
    <source>
        <dbReference type="EMBL" id="GBU05345.1"/>
    </source>
</evidence>
<feature type="binding site" evidence="10 14">
    <location>
        <begin position="197"/>
        <end position="198"/>
    </location>
    <ligand>
        <name>substrate</name>
    </ligand>
</feature>
<evidence type="ECO:0000256" key="8">
    <source>
        <dbReference type="ARBA" id="ARBA00022723"/>
    </source>
</evidence>
<dbReference type="InterPro" id="IPR000056">
    <property type="entry name" value="Ribul_P_3_epim-like"/>
</dbReference>
<dbReference type="GO" id="GO:0019323">
    <property type="term" value="P:pentose catabolic process"/>
    <property type="evidence" value="ECO:0007669"/>
    <property type="project" value="UniProtKB-UniRule"/>
</dbReference>
<evidence type="ECO:0000313" key="17">
    <source>
        <dbReference type="Proteomes" id="UP000294613"/>
    </source>
</evidence>
<feature type="binding site" evidence="10 14">
    <location>
        <position position="66"/>
    </location>
    <ligand>
        <name>substrate</name>
    </ligand>
</feature>
<dbReference type="PIRSF" id="PIRSF001461">
    <property type="entry name" value="RPE"/>
    <property type="match status" value="1"/>
</dbReference>
<comment type="cofactor">
    <cofactor evidence="3">
        <name>Co(2+)</name>
        <dbReference type="ChEBI" id="CHEBI:48828"/>
    </cofactor>
</comment>
<gene>
    <name evidence="10" type="primary">rpe</name>
    <name evidence="16" type="ORF">EDD74_10235</name>
    <name evidence="15" type="ORF">FAEUMB_18860</name>
</gene>
<feature type="binding site" evidence="10 13">
    <location>
        <position position="66"/>
    </location>
    <ligand>
        <name>a divalent metal cation</name>
        <dbReference type="ChEBI" id="CHEBI:60240"/>
    </ligand>
</feature>
<keyword evidence="8 10" id="KW-0479">Metal-binding</keyword>
<evidence type="ECO:0000256" key="11">
    <source>
        <dbReference type="PIRNR" id="PIRNR001461"/>
    </source>
</evidence>
<feature type="binding site" evidence="10 13">
    <location>
        <position position="35"/>
    </location>
    <ligand>
        <name>a divalent metal cation</name>
        <dbReference type="ChEBI" id="CHEBI:60240"/>
    </ligand>
</feature>
<dbReference type="GO" id="GO:0046872">
    <property type="term" value="F:metal ion binding"/>
    <property type="evidence" value="ECO:0007669"/>
    <property type="project" value="UniProtKB-UniRule"/>
</dbReference>
<dbReference type="NCBIfam" id="TIGR01163">
    <property type="entry name" value="rpe"/>
    <property type="match status" value="1"/>
</dbReference>
<comment type="catalytic activity">
    <reaction evidence="1 10 11">
        <text>D-ribulose 5-phosphate = D-xylulose 5-phosphate</text>
        <dbReference type="Rhea" id="RHEA:13677"/>
        <dbReference type="ChEBI" id="CHEBI:57737"/>
        <dbReference type="ChEBI" id="CHEBI:58121"/>
        <dbReference type="EC" id="5.1.3.1"/>
    </reaction>
</comment>
<evidence type="ECO:0000256" key="13">
    <source>
        <dbReference type="PIRSR" id="PIRSR001461-2"/>
    </source>
</evidence>
<dbReference type="InterPro" id="IPR026019">
    <property type="entry name" value="Ribul_P_3_epim"/>
</dbReference>
<dbReference type="GO" id="GO:0004750">
    <property type="term" value="F:D-ribulose-phosphate 3-epimerase activity"/>
    <property type="evidence" value="ECO:0007669"/>
    <property type="project" value="UniProtKB-UniRule"/>
</dbReference>
<comment type="similarity">
    <text evidence="6 10 11">Belongs to the ribulose-phosphate 3-epimerase family.</text>
</comment>
<dbReference type="EMBL" id="SLZV01000002">
    <property type="protein sequence ID" value="TCS69868.1"/>
    <property type="molecule type" value="Genomic_DNA"/>
</dbReference>
<proteinExistence type="inferred from homology"/>
<feature type="binding site" evidence="10 13">
    <location>
        <position position="175"/>
    </location>
    <ligand>
        <name>a divalent metal cation</name>
        <dbReference type="ChEBI" id="CHEBI:60240"/>
    </ligand>
</feature>
<keyword evidence="13" id="KW-0464">Manganese</keyword>
<comment type="cofactor">
    <cofactor evidence="10 13">
        <name>a divalent metal cation</name>
        <dbReference type="ChEBI" id="CHEBI:60240"/>
    </cofactor>
    <text evidence="10 13">Binds 1 divalent metal cation per subunit.</text>
</comment>
<evidence type="ECO:0000313" key="16">
    <source>
        <dbReference type="EMBL" id="TCS69868.1"/>
    </source>
</evidence>
<sequence length="220" mass="24070">MEMILAPSILAADFTKLGEQMKETEREGAQYIHFDVMDGKFVPSISFGMPVLASIRNAVDQIFDVHLMIEEPIRYVEEFQKAGADIITVHLEACSDVKATLEKIKACGAKAAISICPDTPVAELEPYVELVDMVLIMSVHPGFGGQSFIPSSLEKIRETRALLDRVNSTADIEVDGGIYTTNVREVLEAGANVIVAGSAIFRGDAAENTKNMMEILRAYE</sequence>
<organism evidence="16 17">
    <name type="scientific">Faecalimonas umbilicata</name>
    <dbReference type="NCBI Taxonomy" id="1912855"/>
    <lineage>
        <taxon>Bacteria</taxon>
        <taxon>Bacillati</taxon>
        <taxon>Bacillota</taxon>
        <taxon>Clostridia</taxon>
        <taxon>Lachnospirales</taxon>
        <taxon>Lachnospiraceae</taxon>
        <taxon>Faecalimonas</taxon>
    </lineage>
</organism>
<dbReference type="Proteomes" id="UP000294613">
    <property type="component" value="Unassembled WGS sequence"/>
</dbReference>
<name>A0A4R3JRU1_9FIRM</name>
<comment type="cofactor">
    <cofactor evidence="2">
        <name>Mn(2+)</name>
        <dbReference type="ChEBI" id="CHEBI:29035"/>
    </cofactor>
</comment>